<evidence type="ECO:0000259" key="2">
    <source>
        <dbReference type="Pfam" id="PF16401"/>
    </source>
</evidence>
<feature type="transmembrane region" description="Helical" evidence="1">
    <location>
        <begin position="134"/>
        <end position="152"/>
    </location>
</feature>
<reference evidence="3" key="2">
    <citation type="submission" date="2020-08" db="EMBL/GenBank/DDBJ databases">
        <authorList>
            <person name="Chen M."/>
            <person name="Teng W."/>
            <person name="Zhao L."/>
            <person name="Hu C."/>
            <person name="Zhou Y."/>
            <person name="Han B."/>
            <person name="Song L."/>
            <person name="Shu W."/>
        </authorList>
    </citation>
    <scope>NUCLEOTIDE SEQUENCE</scope>
    <source>
        <strain evidence="3">FACHB-1375</strain>
    </source>
</reference>
<dbReference type="EMBL" id="JACJPW010000045">
    <property type="protein sequence ID" value="MBD2182964.1"/>
    <property type="molecule type" value="Genomic_DNA"/>
</dbReference>
<dbReference type="Pfam" id="PF16401">
    <property type="entry name" value="DUF5009"/>
    <property type="match status" value="1"/>
</dbReference>
<gene>
    <name evidence="3" type="ORF">H6G03_18160</name>
</gene>
<evidence type="ECO:0000256" key="1">
    <source>
        <dbReference type="SAM" id="Phobius"/>
    </source>
</evidence>
<feature type="transmembrane region" description="Helical" evidence="1">
    <location>
        <begin position="189"/>
        <end position="211"/>
    </location>
</feature>
<reference evidence="3" key="1">
    <citation type="journal article" date="2015" name="ISME J.">
        <title>Draft Genome Sequence of Streptomyces incarnatus NRRL8089, which Produces the Nucleoside Antibiotic Sinefungin.</title>
        <authorList>
            <person name="Oshima K."/>
            <person name="Hattori M."/>
            <person name="Shimizu H."/>
            <person name="Fukuda K."/>
            <person name="Nemoto M."/>
            <person name="Inagaki K."/>
            <person name="Tamura T."/>
        </authorList>
    </citation>
    <scope>NUCLEOTIDE SEQUENCE</scope>
    <source>
        <strain evidence="3">FACHB-1375</strain>
    </source>
</reference>
<dbReference type="Proteomes" id="UP000641646">
    <property type="component" value="Unassembled WGS sequence"/>
</dbReference>
<feature type="transmembrane region" description="Helical" evidence="1">
    <location>
        <begin position="304"/>
        <end position="324"/>
    </location>
</feature>
<dbReference type="PANTHER" id="PTHR31061">
    <property type="entry name" value="LD22376P"/>
    <property type="match status" value="1"/>
</dbReference>
<feature type="transmembrane region" description="Helical" evidence="1">
    <location>
        <begin position="282"/>
        <end position="298"/>
    </location>
</feature>
<feature type="transmembrane region" description="Helical" evidence="1">
    <location>
        <begin position="70"/>
        <end position="91"/>
    </location>
</feature>
<feature type="transmembrane region" description="Helical" evidence="1">
    <location>
        <begin position="336"/>
        <end position="354"/>
    </location>
</feature>
<feature type="transmembrane region" description="Helical" evidence="1">
    <location>
        <begin position="406"/>
        <end position="425"/>
    </location>
</feature>
<dbReference type="AlphaFoldDB" id="A0A926ZHT1"/>
<keyword evidence="4" id="KW-1185">Reference proteome</keyword>
<feature type="transmembrane region" description="Helical" evidence="1">
    <location>
        <begin position="366"/>
        <end position="386"/>
    </location>
</feature>
<feature type="transmembrane region" description="Helical" evidence="1">
    <location>
        <begin position="164"/>
        <end position="182"/>
    </location>
</feature>
<feature type="transmembrane region" description="Helical" evidence="1">
    <location>
        <begin position="437"/>
        <end position="457"/>
    </location>
</feature>
<organism evidence="3 4">
    <name type="scientific">Aerosakkonema funiforme FACHB-1375</name>
    <dbReference type="NCBI Taxonomy" id="2949571"/>
    <lineage>
        <taxon>Bacteria</taxon>
        <taxon>Bacillati</taxon>
        <taxon>Cyanobacteriota</taxon>
        <taxon>Cyanophyceae</taxon>
        <taxon>Oscillatoriophycideae</taxon>
        <taxon>Aerosakkonematales</taxon>
        <taxon>Aerosakkonemataceae</taxon>
        <taxon>Aerosakkonema</taxon>
    </lineage>
</organism>
<name>A0A926ZHT1_9CYAN</name>
<dbReference type="InterPro" id="IPR032176">
    <property type="entry name" value="DUF5009"/>
</dbReference>
<feature type="domain" description="DUF5009" evidence="2">
    <location>
        <begin position="1"/>
        <end position="244"/>
    </location>
</feature>
<proteinExistence type="predicted"/>
<sequence>MILSGTIAYRILPAWMYHAQVPPPTHTHNPNLPGLTWVDLVFPLFLFSMGAAIPLALSRRIAKKDNQIQLILYILKRGFFLGTFAIVLEHLRPTVISQANTPQKWIIALWGFLLLFFMFVRLPDSLPKWQRTTITMTAWVSAIILLSQLRYPDGSGFSLDRSDIILIVLTNTAVFGSLVWLFTKSNLWLRLGFLALLFAVRLSATVGNSWIGQLWSTSPIPWIFQFAYLSYLFVVIPGTIAGDLILNWLHTNPDADAIVPSVTTEDKALSEKLNRQWPKNRFYCIILLLLFNCLALLVGLQTRWVWQTTLLSGVICWLCWFFFSKPSNETEYLIKNFYKWGVYWLFLGLFFEPFQGGLKKDPATFSYYFVTVAMAFFILIIFTVIIDIFKYQKPLQILIYNGQNPMIAYVGFANLVWPILVLSKIDPWVIENTKAPWLGFLKGVIYTLIVACIVSIFTKQKIFWRT</sequence>
<evidence type="ECO:0000313" key="3">
    <source>
        <dbReference type="EMBL" id="MBD2182964.1"/>
    </source>
</evidence>
<protein>
    <submittedName>
        <fullName evidence="3">DUF5009 domain-containing protein</fullName>
    </submittedName>
</protein>
<feature type="transmembrane region" description="Helical" evidence="1">
    <location>
        <begin position="40"/>
        <end position="58"/>
    </location>
</feature>
<keyword evidence="1" id="KW-1133">Transmembrane helix</keyword>
<keyword evidence="1" id="KW-0472">Membrane</keyword>
<evidence type="ECO:0000313" key="4">
    <source>
        <dbReference type="Proteomes" id="UP000641646"/>
    </source>
</evidence>
<accession>A0A926ZHT1</accession>
<comment type="caution">
    <text evidence="3">The sequence shown here is derived from an EMBL/GenBank/DDBJ whole genome shotgun (WGS) entry which is preliminary data.</text>
</comment>
<keyword evidence="1" id="KW-0812">Transmembrane</keyword>
<dbReference type="PANTHER" id="PTHR31061:SF24">
    <property type="entry name" value="LD22376P"/>
    <property type="match status" value="1"/>
</dbReference>
<feature type="transmembrane region" description="Helical" evidence="1">
    <location>
        <begin position="103"/>
        <end position="122"/>
    </location>
</feature>
<feature type="transmembrane region" description="Helical" evidence="1">
    <location>
        <begin position="223"/>
        <end position="246"/>
    </location>
</feature>